<sequence>MSSAEGPGETSASRLSPTGVSSPETTVSATLSVGSASSAVGRSWHGTSGFTKPPRASFTGSSTRMKTLPSVRHIESVESQQSKRFGKVNDPSVISAASEESRPEGATEKCVYNYEDRYRFSRLLSSDTLIFDSHFESGNLNTAYQVTGGLTNTVGNNVDQEYDLSLSQDLNSCGHNQWYYFSCSNTKAGRTVRFNIINLGKPDSLYNRGMRPLMYSQSEASGTDNVSSASNGYGDGDGGGDGDGDGGGYEGLNTNGGANASTGRGSESSRKSNARGWRRVGTNIKYYCNKTPIPKFKGEKSKGREKGNRKYYTMTFEHTFENSNDVCFFAMCYPYTYTDLRKYLYNLQINDETNINFRRERFCETLAGNEVDLVTVTEFGERGDRRLEKRLGVVITARVHPGESNASWIMEGILKYLTSNTPSAKMLRKKFVFKIIPMLNPDGVINGNYRTSLAGVDLNRRWDNPDFELHPTVWKVKELVARFKKCRRVVLQCDIHGHSRKEGLFVYGCVPDASWRRYIQDRERKKVEKEMLEAQMEKRREKERAGKEEKEGGKVLAFGKVVERPTSKKRETRAASEGGGGANGSANSGNGGGLEGEGNGGGDGNNNSSGGGAPGAVKIDTNTANDEVDLTEKLRARMFPRIFDSKSDTFVFHGCNFKVAKSKAKTMRVVMYDEFDIACSYTLEASFSGLNGYHFCMNDLRKMGEDFCESLVAFGDYLEIENVATTKGVRTTRGYGEEFGFPLRDGDGFGAGGGDGGLGLDESGSFGESSGESSFDNFNVSPQSPLHGKNNPLNDLLQAEMHYLTSRLDDDGEGQDSAGSDSDPSGDNLNEKELKKRMEGKKRKKKKKIVGQGKRLVRNSVPSSRDSSSREREVGVVGGRGGESGGGGGGGGGGRAVRRRSNSGSLGGGGGGNGGSDIQEKKASAMSNETKNVLKLPKRPPGKKTNRRSFTEELYSRTPRSKSSSERANEAATMYMLDSNGSGGGAGAGAVGEGGGGGDGGEGTIYVGGGMGGNGGARSRNRAQSASAVDRRGSRGRAAKEVDAVDPRFVMDGNVRVMKQRKSMLKAGREGGGGSGGERRRDVANSRKGSVTSTTSSFQRGDNLAIRVQEEIASVRKDVMKNLDFQINSLGTNKN</sequence>
<feature type="compositionally biased region" description="Polar residues" evidence="4">
    <location>
        <begin position="10"/>
        <end position="24"/>
    </location>
</feature>
<feature type="compositionally biased region" description="Gly residues" evidence="4">
    <location>
        <begin position="905"/>
        <end position="915"/>
    </location>
</feature>
<comment type="caution">
    <text evidence="6">The sequence shown here is derived from an EMBL/GenBank/DDBJ whole genome shotgun (WGS) entry which is preliminary data.</text>
</comment>
<protein>
    <recommendedName>
        <fullName evidence="5">Peptidase M14 domain-containing protein</fullName>
    </recommendedName>
</protein>
<feature type="compositionally biased region" description="Polar residues" evidence="4">
    <location>
        <begin position="252"/>
        <end position="266"/>
    </location>
</feature>
<dbReference type="PANTHER" id="PTHR12756">
    <property type="entry name" value="CYTOSOLIC CARBOXYPEPTIDASE"/>
    <property type="match status" value="1"/>
</dbReference>
<feature type="compositionally biased region" description="Polar residues" evidence="4">
    <location>
        <begin position="1087"/>
        <end position="1100"/>
    </location>
</feature>
<feature type="compositionally biased region" description="Low complexity" evidence="4">
    <location>
        <begin position="25"/>
        <end position="43"/>
    </location>
</feature>
<dbReference type="Pfam" id="PF18027">
    <property type="entry name" value="Pepdidase_M14_N"/>
    <property type="match status" value="1"/>
</dbReference>
<dbReference type="InterPro" id="IPR040626">
    <property type="entry name" value="Pepdidase_M14_N"/>
</dbReference>
<feature type="compositionally biased region" description="Low complexity" evidence="4">
    <location>
        <begin position="850"/>
        <end position="866"/>
    </location>
</feature>
<feature type="compositionally biased region" description="Gly residues" evidence="4">
    <location>
        <begin position="876"/>
        <end position="895"/>
    </location>
</feature>
<organism evidence="6 7">
    <name type="scientific">Triparma strigata</name>
    <dbReference type="NCBI Taxonomy" id="1606541"/>
    <lineage>
        <taxon>Eukaryota</taxon>
        <taxon>Sar</taxon>
        <taxon>Stramenopiles</taxon>
        <taxon>Ochrophyta</taxon>
        <taxon>Bolidophyceae</taxon>
        <taxon>Parmales</taxon>
        <taxon>Triparmaceae</taxon>
        <taxon>Triparma</taxon>
    </lineage>
</organism>
<dbReference type="Gene3D" id="3.40.630.10">
    <property type="entry name" value="Zn peptidases"/>
    <property type="match status" value="2"/>
</dbReference>
<evidence type="ECO:0000313" key="6">
    <source>
        <dbReference type="EMBL" id="GMH79715.1"/>
    </source>
</evidence>
<evidence type="ECO:0000256" key="4">
    <source>
        <dbReference type="SAM" id="MobiDB-lite"/>
    </source>
</evidence>
<dbReference type="Proteomes" id="UP001165085">
    <property type="component" value="Unassembled WGS sequence"/>
</dbReference>
<name>A0A9W7EJ18_9STRA</name>
<dbReference type="InterPro" id="IPR000834">
    <property type="entry name" value="Peptidase_M14"/>
</dbReference>
<feature type="region of interest" description="Disordered" evidence="4">
    <location>
        <begin position="760"/>
        <end position="793"/>
    </location>
</feature>
<feature type="compositionally biased region" description="Basic residues" evidence="4">
    <location>
        <begin position="838"/>
        <end position="849"/>
    </location>
</feature>
<proteinExistence type="inferred from homology"/>
<dbReference type="OrthoDB" id="10253041at2759"/>
<feature type="region of interest" description="Disordered" evidence="4">
    <location>
        <begin position="218"/>
        <end position="275"/>
    </location>
</feature>
<evidence type="ECO:0000259" key="5">
    <source>
        <dbReference type="PROSITE" id="PS52035"/>
    </source>
</evidence>
<feature type="region of interest" description="Disordered" evidence="4">
    <location>
        <begin position="808"/>
        <end position="1042"/>
    </location>
</feature>
<dbReference type="PANTHER" id="PTHR12756:SF11">
    <property type="entry name" value="CYTOSOLIC CARBOXYPEPTIDASE 1"/>
    <property type="match status" value="1"/>
</dbReference>
<dbReference type="EMBL" id="BRXY01000236">
    <property type="protein sequence ID" value="GMH79715.1"/>
    <property type="molecule type" value="Genomic_DNA"/>
</dbReference>
<dbReference type="PROSITE" id="PS52035">
    <property type="entry name" value="PEPTIDASE_M14"/>
    <property type="match status" value="1"/>
</dbReference>
<evidence type="ECO:0000256" key="1">
    <source>
        <dbReference type="ARBA" id="ARBA00001947"/>
    </source>
</evidence>
<feature type="compositionally biased region" description="Gly residues" evidence="4">
    <location>
        <begin position="577"/>
        <end position="614"/>
    </location>
</feature>
<accession>A0A9W7EJ18</accession>
<reference evidence="7" key="1">
    <citation type="journal article" date="2023" name="Commun. Biol.">
        <title>Genome analysis of Parmales, the sister group of diatoms, reveals the evolutionary specialization of diatoms from phago-mixotrophs to photoautotrophs.</title>
        <authorList>
            <person name="Ban H."/>
            <person name="Sato S."/>
            <person name="Yoshikawa S."/>
            <person name="Yamada K."/>
            <person name="Nakamura Y."/>
            <person name="Ichinomiya M."/>
            <person name="Sato N."/>
            <person name="Blanc-Mathieu R."/>
            <person name="Endo H."/>
            <person name="Kuwata A."/>
            <person name="Ogata H."/>
        </authorList>
    </citation>
    <scope>NUCLEOTIDE SEQUENCE [LARGE SCALE GENOMIC DNA]</scope>
    <source>
        <strain evidence="7">NIES 3701</strain>
    </source>
</reference>
<comment type="similarity">
    <text evidence="2 3">Belongs to the peptidase M14 family.</text>
</comment>
<dbReference type="AlphaFoldDB" id="A0A9W7EJ18"/>
<feature type="compositionally biased region" description="Gly residues" evidence="4">
    <location>
        <begin position="981"/>
        <end position="1016"/>
    </location>
</feature>
<feature type="compositionally biased region" description="Low complexity" evidence="4">
    <location>
        <begin position="815"/>
        <end position="827"/>
    </location>
</feature>
<feature type="compositionally biased region" description="Basic and acidic residues" evidence="4">
    <location>
        <begin position="537"/>
        <end position="553"/>
    </location>
</feature>
<dbReference type="GO" id="GO:0006508">
    <property type="term" value="P:proteolysis"/>
    <property type="evidence" value="ECO:0007669"/>
    <property type="project" value="InterPro"/>
</dbReference>
<dbReference type="SUPFAM" id="SSF53187">
    <property type="entry name" value="Zn-dependent exopeptidases"/>
    <property type="match status" value="1"/>
</dbReference>
<feature type="compositionally biased region" description="Basic and acidic residues" evidence="4">
    <location>
        <begin position="1029"/>
        <end position="1042"/>
    </location>
</feature>
<evidence type="ECO:0000256" key="2">
    <source>
        <dbReference type="ARBA" id="ARBA00005988"/>
    </source>
</evidence>
<dbReference type="InterPro" id="IPR050821">
    <property type="entry name" value="Cytosolic_carboxypeptidase"/>
</dbReference>
<feature type="region of interest" description="Disordered" evidence="4">
    <location>
        <begin position="1065"/>
        <end position="1102"/>
    </location>
</feature>
<keyword evidence="7" id="KW-1185">Reference proteome</keyword>
<evidence type="ECO:0000313" key="7">
    <source>
        <dbReference type="Proteomes" id="UP001165085"/>
    </source>
</evidence>
<feature type="compositionally biased region" description="Basic and acidic residues" evidence="4">
    <location>
        <begin position="561"/>
        <end position="574"/>
    </location>
</feature>
<dbReference type="GO" id="GO:0004181">
    <property type="term" value="F:metallocarboxypeptidase activity"/>
    <property type="evidence" value="ECO:0007669"/>
    <property type="project" value="InterPro"/>
</dbReference>
<gene>
    <name evidence="6" type="ORF">TrST_g7922</name>
</gene>
<feature type="region of interest" description="Disordered" evidence="4">
    <location>
        <begin position="1"/>
        <end position="101"/>
    </location>
</feature>
<dbReference type="Pfam" id="PF00246">
    <property type="entry name" value="Peptidase_M14"/>
    <property type="match status" value="1"/>
</dbReference>
<dbReference type="GO" id="GO:0008270">
    <property type="term" value="F:zinc ion binding"/>
    <property type="evidence" value="ECO:0007669"/>
    <property type="project" value="InterPro"/>
</dbReference>
<feature type="active site" description="Proton donor/acceptor" evidence="3">
    <location>
        <position position="684"/>
    </location>
</feature>
<feature type="compositionally biased region" description="Polar residues" evidence="4">
    <location>
        <begin position="218"/>
        <end position="231"/>
    </location>
</feature>
<feature type="domain" description="Peptidase M14" evidence="5">
    <location>
        <begin position="333"/>
        <end position="718"/>
    </location>
</feature>
<dbReference type="Gene3D" id="2.60.40.3120">
    <property type="match status" value="1"/>
</dbReference>
<evidence type="ECO:0000256" key="3">
    <source>
        <dbReference type="PROSITE-ProRule" id="PRU01379"/>
    </source>
</evidence>
<feature type="compositionally biased region" description="Basic residues" evidence="4">
    <location>
        <begin position="936"/>
        <end position="947"/>
    </location>
</feature>
<feature type="region of interest" description="Disordered" evidence="4">
    <location>
        <begin position="537"/>
        <end position="624"/>
    </location>
</feature>
<comment type="cofactor">
    <cofactor evidence="1">
        <name>Zn(2+)</name>
        <dbReference type="ChEBI" id="CHEBI:29105"/>
    </cofactor>
</comment>
<feature type="compositionally biased region" description="Low complexity" evidence="4">
    <location>
        <begin position="760"/>
        <end position="776"/>
    </location>
</feature>